<dbReference type="Proteomes" id="UP001059295">
    <property type="component" value="Chromosome"/>
</dbReference>
<evidence type="ECO:0000313" key="2">
    <source>
        <dbReference type="EMBL" id="UWN57583.1"/>
    </source>
</evidence>
<name>A0ABY5V048_9BACT</name>
<feature type="transmembrane region" description="Helical" evidence="1">
    <location>
        <begin position="40"/>
        <end position="60"/>
    </location>
</feature>
<accession>A0ABY5V048</accession>
<dbReference type="GeneID" id="82890479"/>
<sequence length="141" mass="15985">MKFFRVNSRVLLLFAGLVWITAGANVLRVGIEAWRSGGPSWPFGAAAAAAVFLLFYLFVFKRLYFRHANRIESKEGRSCPFSFFDIKGWIVMGAMIAFGAAARSFGLFSDSFVSVFYIGLSSALIVTGIRFLYRWKRFRRP</sequence>
<protein>
    <recommendedName>
        <fullName evidence="4">Transmembrane protein</fullName>
    </recommendedName>
</protein>
<evidence type="ECO:0000256" key="1">
    <source>
        <dbReference type="SAM" id="Phobius"/>
    </source>
</evidence>
<dbReference type="EMBL" id="CP102294">
    <property type="protein sequence ID" value="UWN57583.1"/>
    <property type="molecule type" value="Genomic_DNA"/>
</dbReference>
<reference evidence="2" key="1">
    <citation type="journal article" date="2022" name="Cell">
        <title>Design, construction, and in vivo augmentation of a complex gut microbiome.</title>
        <authorList>
            <person name="Cheng A.G."/>
            <person name="Ho P.Y."/>
            <person name="Aranda-Diaz A."/>
            <person name="Jain S."/>
            <person name="Yu F.B."/>
            <person name="Meng X."/>
            <person name="Wang M."/>
            <person name="Iakiviak M."/>
            <person name="Nagashima K."/>
            <person name="Zhao A."/>
            <person name="Murugkar P."/>
            <person name="Patil A."/>
            <person name="Atabakhsh K."/>
            <person name="Weakley A."/>
            <person name="Yan J."/>
            <person name="Brumbaugh A.R."/>
            <person name="Higginbottom S."/>
            <person name="Dimas A."/>
            <person name="Shiver A.L."/>
            <person name="Deutschbauer A."/>
            <person name="Neff N."/>
            <person name="Sonnenburg J.L."/>
            <person name="Huang K.C."/>
            <person name="Fischbach M.A."/>
        </authorList>
    </citation>
    <scope>NUCLEOTIDE SEQUENCE</scope>
    <source>
        <strain evidence="2">AP11</strain>
    </source>
</reference>
<gene>
    <name evidence="2" type="ORF">NQ491_02055</name>
</gene>
<keyword evidence="1" id="KW-0812">Transmembrane</keyword>
<organism evidence="2 3">
    <name type="scientific">Alistipes ihumii AP11</name>
    <dbReference type="NCBI Taxonomy" id="1211813"/>
    <lineage>
        <taxon>Bacteria</taxon>
        <taxon>Pseudomonadati</taxon>
        <taxon>Bacteroidota</taxon>
        <taxon>Bacteroidia</taxon>
        <taxon>Bacteroidales</taxon>
        <taxon>Rikenellaceae</taxon>
        <taxon>Alistipes</taxon>
    </lineage>
</organism>
<dbReference type="RefSeq" id="WP_019245009.1">
    <property type="nucleotide sequence ID" value="NZ_CAPH01000006.1"/>
</dbReference>
<proteinExistence type="predicted"/>
<keyword evidence="1" id="KW-1133">Transmembrane helix</keyword>
<evidence type="ECO:0008006" key="4">
    <source>
        <dbReference type="Google" id="ProtNLM"/>
    </source>
</evidence>
<feature type="transmembrane region" description="Helical" evidence="1">
    <location>
        <begin position="81"/>
        <end position="102"/>
    </location>
</feature>
<feature type="transmembrane region" description="Helical" evidence="1">
    <location>
        <begin position="114"/>
        <end position="133"/>
    </location>
</feature>
<evidence type="ECO:0000313" key="3">
    <source>
        <dbReference type="Proteomes" id="UP001059295"/>
    </source>
</evidence>
<keyword evidence="1" id="KW-0472">Membrane</keyword>
<keyword evidence="3" id="KW-1185">Reference proteome</keyword>